<proteinExistence type="predicted"/>
<dbReference type="VEuPathDB" id="FungiDB:MPH_14228"/>
<dbReference type="Proteomes" id="UP000007129">
    <property type="component" value="Unassembled WGS sequence"/>
</dbReference>
<feature type="region of interest" description="Disordered" evidence="1">
    <location>
        <begin position="16"/>
        <end position="36"/>
    </location>
</feature>
<accession>K2R7H0</accession>
<reference evidence="2 3" key="1">
    <citation type="journal article" date="2012" name="BMC Genomics">
        <title>Tools to kill: Genome of one of the most destructive plant pathogenic fungi Macrophomina phaseolina.</title>
        <authorList>
            <person name="Islam M.S."/>
            <person name="Haque M.S."/>
            <person name="Islam M.M."/>
            <person name="Emdad E.M."/>
            <person name="Halim A."/>
            <person name="Hossen Q.M.M."/>
            <person name="Hossain M.Z."/>
            <person name="Ahmed B."/>
            <person name="Rahim S."/>
            <person name="Rahman M.S."/>
            <person name="Alam M.M."/>
            <person name="Hou S."/>
            <person name="Wan X."/>
            <person name="Saito J.A."/>
            <person name="Alam M."/>
        </authorList>
    </citation>
    <scope>NUCLEOTIDE SEQUENCE [LARGE SCALE GENOMIC DNA]</scope>
    <source>
        <strain evidence="2 3">MS6</strain>
    </source>
</reference>
<gene>
    <name evidence="2" type="ORF">MPH_14228</name>
</gene>
<feature type="non-terminal residue" evidence="2">
    <location>
        <position position="36"/>
    </location>
</feature>
<dbReference type="EMBL" id="AHHD01001323">
    <property type="protein sequence ID" value="EKG08857.1"/>
    <property type="molecule type" value="Genomic_DNA"/>
</dbReference>
<dbReference type="InParanoid" id="K2R7H0"/>
<evidence type="ECO:0000256" key="1">
    <source>
        <dbReference type="SAM" id="MobiDB-lite"/>
    </source>
</evidence>
<name>K2R7H0_MACPH</name>
<evidence type="ECO:0000313" key="3">
    <source>
        <dbReference type="Proteomes" id="UP000007129"/>
    </source>
</evidence>
<organism evidence="2 3">
    <name type="scientific">Macrophomina phaseolina (strain MS6)</name>
    <name type="common">Charcoal rot fungus</name>
    <dbReference type="NCBI Taxonomy" id="1126212"/>
    <lineage>
        <taxon>Eukaryota</taxon>
        <taxon>Fungi</taxon>
        <taxon>Dikarya</taxon>
        <taxon>Ascomycota</taxon>
        <taxon>Pezizomycotina</taxon>
        <taxon>Dothideomycetes</taxon>
        <taxon>Dothideomycetes incertae sedis</taxon>
        <taxon>Botryosphaeriales</taxon>
        <taxon>Botryosphaeriaceae</taxon>
        <taxon>Macrophomina</taxon>
    </lineage>
</organism>
<comment type="caution">
    <text evidence="2">The sequence shown here is derived from an EMBL/GenBank/DDBJ whole genome shotgun (WGS) entry which is preliminary data.</text>
</comment>
<sequence>MVFQKTTSEEWLLGSFMTPKTPHNRERKRERTLNIE</sequence>
<evidence type="ECO:0000313" key="2">
    <source>
        <dbReference type="EMBL" id="EKG08857.1"/>
    </source>
</evidence>
<dbReference type="HOGENOM" id="CLU_3362201_0_0_1"/>
<protein>
    <submittedName>
        <fullName evidence="2">Uncharacterized protein</fullName>
    </submittedName>
</protein>
<feature type="compositionally biased region" description="Basic and acidic residues" evidence="1">
    <location>
        <begin position="23"/>
        <end position="36"/>
    </location>
</feature>
<dbReference type="AlphaFoldDB" id="K2R7H0"/>